<dbReference type="EMBL" id="BAAAUG010000252">
    <property type="protein sequence ID" value="GAA3154213.1"/>
    <property type="molecule type" value="Genomic_DNA"/>
</dbReference>
<keyword evidence="2" id="KW-1185">Reference proteome</keyword>
<sequence length="71" mass="7608">MNAMADQDTAYVDTLAGQLCTRHTALLATAENDLALARGRLAIVTAWIQDSHHDQTARTALAHDLGLPGPR</sequence>
<evidence type="ECO:0000313" key="1">
    <source>
        <dbReference type="EMBL" id="GAA3154213.1"/>
    </source>
</evidence>
<gene>
    <name evidence="1" type="ORF">GCM10010449_84430</name>
</gene>
<name>A0ABP6NNH2_9ACTN</name>
<accession>A0ABP6NNH2</accession>
<proteinExistence type="predicted"/>
<organism evidence="1 2">
    <name type="scientific">Streptomyces rectiviolaceus</name>
    <dbReference type="NCBI Taxonomy" id="332591"/>
    <lineage>
        <taxon>Bacteria</taxon>
        <taxon>Bacillati</taxon>
        <taxon>Actinomycetota</taxon>
        <taxon>Actinomycetes</taxon>
        <taxon>Kitasatosporales</taxon>
        <taxon>Streptomycetaceae</taxon>
        <taxon>Streptomyces</taxon>
    </lineage>
</organism>
<evidence type="ECO:0000313" key="2">
    <source>
        <dbReference type="Proteomes" id="UP001501637"/>
    </source>
</evidence>
<reference evidence="2" key="1">
    <citation type="journal article" date="2019" name="Int. J. Syst. Evol. Microbiol.">
        <title>The Global Catalogue of Microorganisms (GCM) 10K type strain sequencing project: providing services to taxonomists for standard genome sequencing and annotation.</title>
        <authorList>
            <consortium name="The Broad Institute Genomics Platform"/>
            <consortium name="The Broad Institute Genome Sequencing Center for Infectious Disease"/>
            <person name="Wu L."/>
            <person name="Ma J."/>
        </authorList>
    </citation>
    <scope>NUCLEOTIDE SEQUENCE [LARGE SCALE GENOMIC DNA]</scope>
    <source>
        <strain evidence="2">JCM 9092</strain>
    </source>
</reference>
<dbReference type="Proteomes" id="UP001501637">
    <property type="component" value="Unassembled WGS sequence"/>
</dbReference>
<comment type="caution">
    <text evidence="1">The sequence shown here is derived from an EMBL/GenBank/DDBJ whole genome shotgun (WGS) entry which is preliminary data.</text>
</comment>
<protein>
    <submittedName>
        <fullName evidence="1">Uncharacterized protein</fullName>
    </submittedName>
</protein>